<comment type="caution">
    <text evidence="2">The sequence shown here is derived from an EMBL/GenBank/DDBJ whole genome shotgun (WGS) entry which is preliminary data.</text>
</comment>
<sequence length="254" mass="28497">MNDPSEPRPTEGDWIAWIREASELIDRDDFVVRVSDELVFKQLWGICVQTIRHARAYVLLVDAEFEREAMVLARAALEHAVTAQWAFHRNDGLSKLRVSMIRDEKENIEMVGKWFSDDGLLATAAAITVPQGRGLPSFTDMMRDLDEERFLENSYGSLSLAVHVRSTTQTSYFAGEAEDLLLRHEPSHALRGPATNMAAMAAMLAVAIIMELVDDQAALTRINEESERLNLPPTLRPGISEAKRRPGPGENTPW</sequence>
<protein>
    <submittedName>
        <fullName evidence="2">Uncharacterized protein</fullName>
    </submittedName>
</protein>
<gene>
    <name evidence="2" type="ORF">P5G59_19270</name>
</gene>
<dbReference type="RefSeq" id="WP_301220646.1">
    <property type="nucleotide sequence ID" value="NZ_JAROCB010000006.1"/>
</dbReference>
<evidence type="ECO:0000256" key="1">
    <source>
        <dbReference type="SAM" id="MobiDB-lite"/>
    </source>
</evidence>
<accession>A0ABT8J2J2</accession>
<reference evidence="2" key="1">
    <citation type="submission" date="2023-03" db="EMBL/GenBank/DDBJ databases">
        <title>MT1 and MT2 Draft Genomes of Novel Species.</title>
        <authorList>
            <person name="Venkateswaran K."/>
        </authorList>
    </citation>
    <scope>NUCLEOTIDE SEQUENCE</scope>
    <source>
        <strain evidence="2">F6_8S_P_1A</strain>
    </source>
</reference>
<proteinExistence type="predicted"/>
<dbReference type="Proteomes" id="UP001174210">
    <property type="component" value="Unassembled WGS sequence"/>
</dbReference>
<evidence type="ECO:0000313" key="3">
    <source>
        <dbReference type="Proteomes" id="UP001174210"/>
    </source>
</evidence>
<dbReference type="EMBL" id="JAROCB010000006">
    <property type="protein sequence ID" value="MDN4599301.1"/>
    <property type="molecule type" value="Genomic_DNA"/>
</dbReference>
<evidence type="ECO:0000313" key="2">
    <source>
        <dbReference type="EMBL" id="MDN4599301.1"/>
    </source>
</evidence>
<keyword evidence="3" id="KW-1185">Reference proteome</keyword>
<feature type="region of interest" description="Disordered" evidence="1">
    <location>
        <begin position="229"/>
        <end position="254"/>
    </location>
</feature>
<name>A0ABT8J2J2_9MICO</name>
<organism evidence="2 3">
    <name type="scientific">Leifsonia virtsii</name>
    <dbReference type="NCBI Taxonomy" id="3035915"/>
    <lineage>
        <taxon>Bacteria</taxon>
        <taxon>Bacillati</taxon>
        <taxon>Actinomycetota</taxon>
        <taxon>Actinomycetes</taxon>
        <taxon>Micrococcales</taxon>
        <taxon>Microbacteriaceae</taxon>
        <taxon>Leifsonia</taxon>
    </lineage>
</organism>